<keyword evidence="1" id="KW-1133">Transmembrane helix</keyword>
<feature type="transmembrane region" description="Helical" evidence="1">
    <location>
        <begin position="25"/>
        <end position="44"/>
    </location>
</feature>
<keyword evidence="1" id="KW-0472">Membrane</keyword>
<reference evidence="2" key="2">
    <citation type="journal article" date="2015" name="Fish Shellfish Immunol.">
        <title>Early steps in the European eel (Anguilla anguilla)-Vibrio vulnificus interaction in the gills: Role of the RtxA13 toxin.</title>
        <authorList>
            <person name="Callol A."/>
            <person name="Pajuelo D."/>
            <person name="Ebbesson L."/>
            <person name="Teles M."/>
            <person name="MacKenzie S."/>
            <person name="Amaro C."/>
        </authorList>
    </citation>
    <scope>NUCLEOTIDE SEQUENCE</scope>
</reference>
<keyword evidence="1" id="KW-0812">Transmembrane</keyword>
<accession>A0A0E9SDT4</accession>
<evidence type="ECO:0000313" key="2">
    <source>
        <dbReference type="EMBL" id="JAH38683.1"/>
    </source>
</evidence>
<evidence type="ECO:0000256" key="1">
    <source>
        <dbReference type="SAM" id="Phobius"/>
    </source>
</evidence>
<organism evidence="2">
    <name type="scientific">Anguilla anguilla</name>
    <name type="common">European freshwater eel</name>
    <name type="synonym">Muraena anguilla</name>
    <dbReference type="NCBI Taxonomy" id="7936"/>
    <lineage>
        <taxon>Eukaryota</taxon>
        <taxon>Metazoa</taxon>
        <taxon>Chordata</taxon>
        <taxon>Craniata</taxon>
        <taxon>Vertebrata</taxon>
        <taxon>Euteleostomi</taxon>
        <taxon>Actinopterygii</taxon>
        <taxon>Neopterygii</taxon>
        <taxon>Teleostei</taxon>
        <taxon>Anguilliformes</taxon>
        <taxon>Anguillidae</taxon>
        <taxon>Anguilla</taxon>
    </lineage>
</organism>
<sequence length="56" mass="6374">MGFVGGAVVEGTIALPFRAQPLLDMFTRSVAFFRLFFFLFFFFFKAETPVLVNMAL</sequence>
<dbReference type="AlphaFoldDB" id="A0A0E9SDT4"/>
<reference evidence="2" key="1">
    <citation type="submission" date="2014-11" db="EMBL/GenBank/DDBJ databases">
        <authorList>
            <person name="Amaro Gonzalez C."/>
        </authorList>
    </citation>
    <scope>NUCLEOTIDE SEQUENCE</scope>
</reference>
<name>A0A0E9SDT4_ANGAN</name>
<protein>
    <submittedName>
        <fullName evidence="2">Uncharacterized protein</fullName>
    </submittedName>
</protein>
<proteinExistence type="predicted"/>
<dbReference type="EMBL" id="GBXM01069894">
    <property type="protein sequence ID" value="JAH38683.1"/>
    <property type="molecule type" value="Transcribed_RNA"/>
</dbReference>